<reference evidence="7" key="1">
    <citation type="submission" date="2020-04" db="EMBL/GenBank/DDBJ databases">
        <title>Analysis of mating type loci in Filobasidium floriforme.</title>
        <authorList>
            <person name="Nowrousian M."/>
        </authorList>
    </citation>
    <scope>NUCLEOTIDE SEQUENCE</scope>
    <source>
        <strain evidence="7">CBS 6242</strain>
    </source>
</reference>
<proteinExistence type="inferred from homology"/>
<keyword evidence="3" id="KW-0866">Nonsense-mediated mRNA decay</keyword>
<dbReference type="AlphaFoldDB" id="A0A8K0NKP0"/>
<evidence type="ECO:0000313" key="8">
    <source>
        <dbReference type="Proteomes" id="UP000812966"/>
    </source>
</evidence>
<dbReference type="GO" id="GO:0005730">
    <property type="term" value="C:nucleolus"/>
    <property type="evidence" value="ECO:0007669"/>
    <property type="project" value="TreeGrafter"/>
</dbReference>
<feature type="compositionally biased region" description="Basic and acidic residues" evidence="5">
    <location>
        <begin position="246"/>
        <end position="261"/>
    </location>
</feature>
<feature type="compositionally biased region" description="Gly residues" evidence="5">
    <location>
        <begin position="236"/>
        <end position="245"/>
    </location>
</feature>
<dbReference type="PANTHER" id="PTHR13112">
    <property type="entry name" value="UPF3 REGULATOR OF NONSENSE TRANSCRIPTS-LIKE PROTEIN"/>
    <property type="match status" value="1"/>
</dbReference>
<feature type="domain" description="UPF3" evidence="6">
    <location>
        <begin position="25"/>
        <end position="189"/>
    </location>
</feature>
<feature type="compositionally biased region" description="Basic and acidic residues" evidence="5">
    <location>
        <begin position="206"/>
        <end position="233"/>
    </location>
</feature>
<dbReference type="Proteomes" id="UP000812966">
    <property type="component" value="Unassembled WGS sequence"/>
</dbReference>
<keyword evidence="4" id="KW-0539">Nucleus</keyword>
<feature type="compositionally biased region" description="Low complexity" evidence="5">
    <location>
        <begin position="10"/>
        <end position="20"/>
    </location>
</feature>
<evidence type="ECO:0000259" key="6">
    <source>
        <dbReference type="Pfam" id="PF03467"/>
    </source>
</evidence>
<comment type="caution">
    <text evidence="7">The sequence shown here is derived from an EMBL/GenBank/DDBJ whole genome shotgun (WGS) entry which is preliminary data.</text>
</comment>
<evidence type="ECO:0000256" key="3">
    <source>
        <dbReference type="ARBA" id="ARBA00023161"/>
    </source>
</evidence>
<feature type="compositionally biased region" description="Basic residues" evidence="5">
    <location>
        <begin position="448"/>
        <end position="458"/>
    </location>
</feature>
<feature type="compositionally biased region" description="Low complexity" evidence="5">
    <location>
        <begin position="406"/>
        <end position="416"/>
    </location>
</feature>
<feature type="region of interest" description="Disordered" evidence="5">
    <location>
        <begin position="189"/>
        <end position="489"/>
    </location>
</feature>
<keyword evidence="8" id="KW-1185">Reference proteome</keyword>
<accession>A0A8K0NKP0</accession>
<comment type="subcellular location">
    <subcellularLocation>
        <location evidence="1">Nucleus</location>
    </subcellularLocation>
</comment>
<protein>
    <recommendedName>
        <fullName evidence="6">UPF3 domain-containing protein</fullName>
    </recommendedName>
</protein>
<dbReference type="Pfam" id="PF03467">
    <property type="entry name" value="Smg4_UPF3"/>
    <property type="match status" value="1"/>
</dbReference>
<organism evidence="7 8">
    <name type="scientific">Filobasidium floriforme</name>
    <dbReference type="NCBI Taxonomy" id="5210"/>
    <lineage>
        <taxon>Eukaryota</taxon>
        <taxon>Fungi</taxon>
        <taxon>Dikarya</taxon>
        <taxon>Basidiomycota</taxon>
        <taxon>Agaricomycotina</taxon>
        <taxon>Tremellomycetes</taxon>
        <taxon>Filobasidiales</taxon>
        <taxon>Filobasidiaceae</taxon>
        <taxon>Filobasidium</taxon>
    </lineage>
</organism>
<dbReference type="InterPro" id="IPR039722">
    <property type="entry name" value="Upf3"/>
</dbReference>
<dbReference type="PANTHER" id="PTHR13112:SF0">
    <property type="entry name" value="FI21285P1"/>
    <property type="match status" value="1"/>
</dbReference>
<sequence length="489" mass="50871">MATVPPPATPSTAKTTATSSTAAPRLKLVIRRLPPTLPEEIFWNSVTPWLGNVNGSVEVESKVSWKRYVKGKAVSDTNQHRVFSRAYVQMKTTEDLTQFAQAYDGHVFRGKDGQEFQAVVEFAPAQKIPTFKSKPRVDARQGTIDKDTDFLSFLESLKAPVVKQDINNSEPVPEQPKSTPLLDHLRETRQAKKTSNQRSSPSDNRTGGKDKGKSGKDRDKDDPKRSSKGKEAGSSKSGGGGGGSGGKKENSKSNGGGKRDPTQSQSQSQSQGLAANRDPVKIQVNPARQSGSSSAPGPGPGKVQILQRTVPPVPNPKHAGARPATPTAPADPPRGPKQTQNARTKPPSAVGQGEANASSNKGGRGKNNKDPSAARQQRPERGAKSLLSAALNASAGQEKQQGSAGSGRPNNNNTNGPKPPSGPRGKGSPDPASAGQEGKDGSDAGQQKRARTRGGQGKKKGEAGGVAAAGSGVGRDGGGASVGTARIDD</sequence>
<dbReference type="Gene3D" id="3.30.70.330">
    <property type="match status" value="1"/>
</dbReference>
<dbReference type="InterPro" id="IPR012677">
    <property type="entry name" value="Nucleotide-bd_a/b_plait_sf"/>
</dbReference>
<evidence type="ECO:0000256" key="2">
    <source>
        <dbReference type="ARBA" id="ARBA00005991"/>
    </source>
</evidence>
<dbReference type="GO" id="GO:0000184">
    <property type="term" value="P:nuclear-transcribed mRNA catabolic process, nonsense-mediated decay"/>
    <property type="evidence" value="ECO:0007669"/>
    <property type="project" value="UniProtKB-KW"/>
</dbReference>
<evidence type="ECO:0000313" key="7">
    <source>
        <dbReference type="EMBL" id="KAG7528247.1"/>
    </source>
</evidence>
<dbReference type="CDD" id="cd12455">
    <property type="entry name" value="RRM_like_Smg4_UPF3"/>
    <property type="match status" value="1"/>
</dbReference>
<evidence type="ECO:0000256" key="1">
    <source>
        <dbReference type="ARBA" id="ARBA00004123"/>
    </source>
</evidence>
<dbReference type="SUPFAM" id="SSF54928">
    <property type="entry name" value="RNA-binding domain, RBD"/>
    <property type="match status" value="1"/>
</dbReference>
<gene>
    <name evidence="7" type="ORF">FFLO_06313</name>
</gene>
<evidence type="ECO:0000256" key="4">
    <source>
        <dbReference type="ARBA" id="ARBA00023242"/>
    </source>
</evidence>
<name>A0A8K0NKP0_9TREE</name>
<feature type="compositionally biased region" description="Low complexity" evidence="5">
    <location>
        <begin position="384"/>
        <end position="395"/>
    </location>
</feature>
<dbReference type="EMBL" id="JABELV010000196">
    <property type="protein sequence ID" value="KAG7528247.1"/>
    <property type="molecule type" value="Genomic_DNA"/>
</dbReference>
<evidence type="ECO:0000256" key="5">
    <source>
        <dbReference type="SAM" id="MobiDB-lite"/>
    </source>
</evidence>
<dbReference type="GO" id="GO:0045727">
    <property type="term" value="P:positive regulation of translation"/>
    <property type="evidence" value="ECO:0007669"/>
    <property type="project" value="TreeGrafter"/>
</dbReference>
<feature type="region of interest" description="Disordered" evidence="5">
    <location>
        <begin position="1"/>
        <end position="20"/>
    </location>
</feature>
<dbReference type="GO" id="GO:0005737">
    <property type="term" value="C:cytoplasm"/>
    <property type="evidence" value="ECO:0007669"/>
    <property type="project" value="TreeGrafter"/>
</dbReference>
<feature type="compositionally biased region" description="Polar residues" evidence="5">
    <location>
        <begin position="193"/>
        <end position="205"/>
    </location>
</feature>
<dbReference type="InterPro" id="IPR005120">
    <property type="entry name" value="UPF3_dom"/>
</dbReference>
<dbReference type="InterPro" id="IPR035979">
    <property type="entry name" value="RBD_domain_sf"/>
</dbReference>
<comment type="similarity">
    <text evidence="2">Belongs to the RENT3 family.</text>
</comment>
<dbReference type="GO" id="GO:0003729">
    <property type="term" value="F:mRNA binding"/>
    <property type="evidence" value="ECO:0007669"/>
    <property type="project" value="TreeGrafter"/>
</dbReference>
<feature type="compositionally biased region" description="Gly residues" evidence="5">
    <location>
        <begin position="471"/>
        <end position="481"/>
    </location>
</feature>